<dbReference type="GO" id="GO:0010420">
    <property type="term" value="F:polyprenyldihydroxybenzoate methyltransferase activity"/>
    <property type="evidence" value="ECO:0007669"/>
    <property type="project" value="TreeGrafter"/>
</dbReference>
<dbReference type="InterPro" id="IPR041698">
    <property type="entry name" value="Methyltransf_25"/>
</dbReference>
<dbReference type="SUPFAM" id="SSF53335">
    <property type="entry name" value="S-adenosyl-L-methionine-dependent methyltransferases"/>
    <property type="match status" value="1"/>
</dbReference>
<dbReference type="RefSeq" id="WP_112130203.1">
    <property type="nucleotide sequence ID" value="NZ_QMBQ01000009.1"/>
</dbReference>
<dbReference type="OrthoDB" id="9807911at2"/>
<organism evidence="2 3">
    <name type="scientific">Mesorhizobium atlanticum</name>
    <dbReference type="NCBI Taxonomy" id="2233532"/>
    <lineage>
        <taxon>Bacteria</taxon>
        <taxon>Pseudomonadati</taxon>
        <taxon>Pseudomonadota</taxon>
        <taxon>Alphaproteobacteria</taxon>
        <taxon>Hyphomicrobiales</taxon>
        <taxon>Phyllobacteriaceae</taxon>
        <taxon>Mesorhizobium</taxon>
    </lineage>
</organism>
<proteinExistence type="predicted"/>
<keyword evidence="2" id="KW-0489">Methyltransferase</keyword>
<reference evidence="2 3" key="1">
    <citation type="submission" date="2018-07" db="EMBL/GenBank/DDBJ databases">
        <title>Diversity of Mesorhizobium strains in Brazil.</title>
        <authorList>
            <person name="Helene L.C.F."/>
            <person name="Dall'Agnol R."/>
            <person name="Delamuta J.R.M."/>
            <person name="Hungria M."/>
        </authorList>
    </citation>
    <scope>NUCLEOTIDE SEQUENCE [LARGE SCALE GENOMIC DNA]</scope>
    <source>
        <strain evidence="2 3">CNPSo 3140</strain>
    </source>
</reference>
<evidence type="ECO:0000259" key="1">
    <source>
        <dbReference type="Pfam" id="PF13649"/>
    </source>
</evidence>
<keyword evidence="3" id="KW-1185">Reference proteome</keyword>
<comment type="caution">
    <text evidence="2">The sequence shown here is derived from an EMBL/GenBank/DDBJ whole genome shotgun (WGS) entry which is preliminary data.</text>
</comment>
<dbReference type="Pfam" id="PF13649">
    <property type="entry name" value="Methyltransf_25"/>
    <property type="match status" value="1"/>
</dbReference>
<keyword evidence="2" id="KW-0808">Transferase</keyword>
<dbReference type="CDD" id="cd02440">
    <property type="entry name" value="AdoMet_MTases"/>
    <property type="match status" value="1"/>
</dbReference>
<dbReference type="Proteomes" id="UP000251956">
    <property type="component" value="Unassembled WGS sequence"/>
</dbReference>
<dbReference type="PANTHER" id="PTHR43464:SF23">
    <property type="entry name" value="JUVENILE HORMONE ACID O-METHYLTRANSFERASE"/>
    <property type="match status" value="1"/>
</dbReference>
<accession>A0A330GMA1</accession>
<dbReference type="GO" id="GO:0032259">
    <property type="term" value="P:methylation"/>
    <property type="evidence" value="ECO:0007669"/>
    <property type="project" value="UniProtKB-KW"/>
</dbReference>
<protein>
    <submittedName>
        <fullName evidence="2">Class I SAM-dependent methyltransferase</fullName>
    </submittedName>
</protein>
<feature type="domain" description="Methyltransferase" evidence="1">
    <location>
        <begin position="78"/>
        <end position="170"/>
    </location>
</feature>
<dbReference type="AlphaFoldDB" id="A0A330GMA1"/>
<name>A0A330GMA1_9HYPH</name>
<gene>
    <name evidence="2" type="ORF">DPM35_26840</name>
</gene>
<evidence type="ECO:0000313" key="2">
    <source>
        <dbReference type="EMBL" id="RAZ73000.1"/>
    </source>
</evidence>
<dbReference type="Gene3D" id="3.40.50.150">
    <property type="entry name" value="Vaccinia Virus protein VP39"/>
    <property type="match status" value="1"/>
</dbReference>
<dbReference type="PANTHER" id="PTHR43464">
    <property type="entry name" value="METHYLTRANSFERASE"/>
    <property type="match status" value="1"/>
</dbReference>
<dbReference type="InterPro" id="IPR029063">
    <property type="entry name" value="SAM-dependent_MTases_sf"/>
</dbReference>
<dbReference type="EMBL" id="QMBQ01000009">
    <property type="protein sequence ID" value="RAZ73000.1"/>
    <property type="molecule type" value="Genomic_DNA"/>
</dbReference>
<evidence type="ECO:0000313" key="3">
    <source>
        <dbReference type="Proteomes" id="UP000251956"/>
    </source>
</evidence>
<sequence length="233" mass="25528">MSSADPKTAAEQAARERIKTSHALNGDTVRLAQLYRGWADTFDQDQIRVGYCGPVIVAELAGAVQKAYLDGPRNAVRVLDAGCGTGLVGMELQRLGFGLIDGFDLSEDMAEKARQTGVYRHVRGDIDLNGLISDYSSATYDLTVCCGVFTLGHVRPDGLRELARITRPNGFIIASTRKSYADVTSFESEVRRLQGEGVVKLVQCLRNGRYLEEEDGHYWILQMPASHSGAERA</sequence>